<gene>
    <name evidence="1" type="ORF">DERYTH_LOCUS21688</name>
</gene>
<dbReference type="AlphaFoldDB" id="A0A9N9P5E0"/>
<evidence type="ECO:0000313" key="1">
    <source>
        <dbReference type="EMBL" id="CAG8792371.1"/>
    </source>
</evidence>
<organism evidence="1 2">
    <name type="scientific">Dentiscutata erythropus</name>
    <dbReference type="NCBI Taxonomy" id="1348616"/>
    <lineage>
        <taxon>Eukaryota</taxon>
        <taxon>Fungi</taxon>
        <taxon>Fungi incertae sedis</taxon>
        <taxon>Mucoromycota</taxon>
        <taxon>Glomeromycotina</taxon>
        <taxon>Glomeromycetes</taxon>
        <taxon>Diversisporales</taxon>
        <taxon>Gigasporaceae</taxon>
        <taxon>Dentiscutata</taxon>
    </lineage>
</organism>
<dbReference type="EMBL" id="CAJVPY010028259">
    <property type="protein sequence ID" value="CAG8792371.1"/>
    <property type="molecule type" value="Genomic_DNA"/>
</dbReference>
<name>A0A9N9P5E0_9GLOM</name>
<feature type="non-terminal residue" evidence="1">
    <location>
        <position position="1"/>
    </location>
</feature>
<dbReference type="OrthoDB" id="2414559at2759"/>
<keyword evidence="2" id="KW-1185">Reference proteome</keyword>
<dbReference type="Proteomes" id="UP000789405">
    <property type="component" value="Unassembled WGS sequence"/>
</dbReference>
<sequence length="66" mass="8011">RVIHANQVIRCYKNRGPVFGNYFFMVNDSKVWSYRHDDSCYEKRLRSDSIYSLLIDEFEVFQVLKN</sequence>
<accession>A0A9N9P5E0</accession>
<comment type="caution">
    <text evidence="1">The sequence shown here is derived from an EMBL/GenBank/DDBJ whole genome shotgun (WGS) entry which is preliminary data.</text>
</comment>
<evidence type="ECO:0000313" key="2">
    <source>
        <dbReference type="Proteomes" id="UP000789405"/>
    </source>
</evidence>
<proteinExistence type="predicted"/>
<reference evidence="1" key="1">
    <citation type="submission" date="2021-06" db="EMBL/GenBank/DDBJ databases">
        <authorList>
            <person name="Kallberg Y."/>
            <person name="Tangrot J."/>
            <person name="Rosling A."/>
        </authorList>
    </citation>
    <scope>NUCLEOTIDE SEQUENCE</scope>
    <source>
        <strain evidence="1">MA453B</strain>
    </source>
</reference>
<protein>
    <submittedName>
        <fullName evidence="1">15644_t:CDS:1</fullName>
    </submittedName>
</protein>